<sequence>MIGLLIACLAFNAIAFTTNKRLTKNQIIHIWMFTMAFQLIVDLFMEQKYQGYWYFSKDVEWKSIPAFTLLIPPVNIIFINWYPFDASFYKRILYVSLWAIAITFYESITTLPEPWGYFNHGWWKLWYSAAINPFLLMIVVLYYNWIRKMEKNNI</sequence>
<dbReference type="EMBL" id="PISD01000019">
    <property type="protein sequence ID" value="PKG29053.1"/>
    <property type="molecule type" value="Genomic_DNA"/>
</dbReference>
<proteinExistence type="predicted"/>
<reference evidence="2 3" key="1">
    <citation type="journal article" date="2010" name="Int. J. Syst. Evol. Microbiol.">
        <title>Bacillus horneckiae sp. nov., isolated from a spacecraft-assembly clean room.</title>
        <authorList>
            <person name="Vaishampayan P."/>
            <person name="Probst A."/>
            <person name="Krishnamurthi S."/>
            <person name="Ghosh S."/>
            <person name="Osman S."/>
            <person name="McDowall A."/>
            <person name="Ruckmani A."/>
            <person name="Mayilraj S."/>
            <person name="Venkateswaran K."/>
        </authorList>
    </citation>
    <scope>NUCLEOTIDE SEQUENCE [LARGE SCALE GENOMIC DNA]</scope>
    <source>
        <strain evidence="3">1PO1SC</strain>
    </source>
</reference>
<accession>A0A2N0ZHS0</accession>
<dbReference type="Proteomes" id="UP000233343">
    <property type="component" value="Unassembled WGS sequence"/>
</dbReference>
<feature type="transmembrane region" description="Helical" evidence="1">
    <location>
        <begin position="125"/>
        <end position="145"/>
    </location>
</feature>
<comment type="caution">
    <text evidence="2">The sequence shown here is derived from an EMBL/GenBank/DDBJ whole genome shotgun (WGS) entry which is preliminary data.</text>
</comment>
<keyword evidence="1" id="KW-0472">Membrane</keyword>
<evidence type="ECO:0000313" key="2">
    <source>
        <dbReference type="EMBL" id="PKG29053.1"/>
    </source>
</evidence>
<protein>
    <submittedName>
        <fullName evidence="2">Uncharacterized protein</fullName>
    </submittedName>
</protein>
<keyword evidence="3" id="KW-1185">Reference proteome</keyword>
<dbReference type="RefSeq" id="WP_066198846.1">
    <property type="nucleotide sequence ID" value="NZ_JARMMB010000010.1"/>
</dbReference>
<evidence type="ECO:0000256" key="1">
    <source>
        <dbReference type="SAM" id="Phobius"/>
    </source>
</evidence>
<feature type="transmembrane region" description="Helical" evidence="1">
    <location>
        <begin position="66"/>
        <end position="84"/>
    </location>
</feature>
<name>A0A2N0ZHS0_9BACI</name>
<keyword evidence="1" id="KW-0812">Transmembrane</keyword>
<organism evidence="2 3">
    <name type="scientific">Cytobacillus horneckiae</name>
    <dbReference type="NCBI Taxonomy" id="549687"/>
    <lineage>
        <taxon>Bacteria</taxon>
        <taxon>Bacillati</taxon>
        <taxon>Bacillota</taxon>
        <taxon>Bacilli</taxon>
        <taxon>Bacillales</taxon>
        <taxon>Bacillaceae</taxon>
        <taxon>Cytobacillus</taxon>
    </lineage>
</organism>
<dbReference type="AlphaFoldDB" id="A0A2N0ZHS0"/>
<keyword evidence="1" id="KW-1133">Transmembrane helix</keyword>
<gene>
    <name evidence="2" type="ORF">CWS20_09810</name>
</gene>
<feature type="transmembrane region" description="Helical" evidence="1">
    <location>
        <begin position="25"/>
        <end position="45"/>
    </location>
</feature>
<evidence type="ECO:0000313" key="3">
    <source>
        <dbReference type="Proteomes" id="UP000233343"/>
    </source>
</evidence>